<gene>
    <name evidence="5" type="ORF">PBRA_004695</name>
    <name evidence="6" type="ORF">PLBR_LOCUS665</name>
</gene>
<evidence type="ECO:0000256" key="2">
    <source>
        <dbReference type="ARBA" id="ARBA00022490"/>
    </source>
</evidence>
<dbReference type="EMBL" id="CDSF01000046">
    <property type="protein sequence ID" value="CEO96005.1"/>
    <property type="molecule type" value="Genomic_DNA"/>
</dbReference>
<dbReference type="EMBL" id="OVEO01000001">
    <property type="protein sequence ID" value="SPQ93450.1"/>
    <property type="molecule type" value="Genomic_DNA"/>
</dbReference>
<keyword evidence="2 3" id="KW-0963">Cytoplasm</keyword>
<keyword evidence="6" id="KW-0496">Mitochondrion</keyword>
<dbReference type="SMART" id="SM00359">
    <property type="entry name" value="PUA"/>
    <property type="match status" value="1"/>
</dbReference>
<protein>
    <recommendedName>
        <fullName evidence="4">PUA domain-containing protein</fullName>
    </recommendedName>
</protein>
<dbReference type="Gene3D" id="3.10.400.20">
    <property type="match status" value="1"/>
</dbReference>
<feature type="domain" description="PUA" evidence="4">
    <location>
        <begin position="94"/>
        <end position="173"/>
    </location>
</feature>
<dbReference type="InterPro" id="IPR016437">
    <property type="entry name" value="MCT-1/Tma20"/>
</dbReference>
<evidence type="ECO:0000313" key="6">
    <source>
        <dbReference type="EMBL" id="SPQ93450.1"/>
    </source>
</evidence>
<dbReference type="InterPro" id="IPR041366">
    <property type="entry name" value="Pre-PUA"/>
</dbReference>
<comment type="subcellular location">
    <subcellularLocation>
        <location evidence="1 3">Cytoplasm</location>
    </subcellularLocation>
</comment>
<dbReference type="PANTHER" id="PTHR22798">
    <property type="entry name" value="MCT-1 PROTEIN"/>
    <property type="match status" value="1"/>
</dbReference>
<dbReference type="InterPro" id="IPR004521">
    <property type="entry name" value="Uncharacterised_CHP00451"/>
</dbReference>
<dbReference type="OMA" id="GVENIHY"/>
<dbReference type="PIRSF" id="PIRSF005067">
    <property type="entry name" value="Tma_RNA-bind_prd"/>
    <property type="match status" value="1"/>
</dbReference>
<dbReference type="STRING" id="37360.A0A0G4ILK1"/>
<dbReference type="InterPro" id="IPR015947">
    <property type="entry name" value="PUA-like_sf"/>
</dbReference>
<geneLocation type="mitochondrion" evidence="6"/>
<dbReference type="PANTHER" id="PTHR22798:SF0">
    <property type="entry name" value="MALIGNANT T-CELL-AMPLIFIED SEQUENCE 1"/>
    <property type="match status" value="1"/>
</dbReference>
<dbReference type="AlphaFoldDB" id="A0A0G4ILK1"/>
<dbReference type="CDD" id="cd11609">
    <property type="entry name" value="MCT1_N"/>
    <property type="match status" value="1"/>
</dbReference>
<accession>A0A0G4ILK1</accession>
<name>A0A0G4ILK1_PLABS</name>
<dbReference type="Pfam" id="PF17832">
    <property type="entry name" value="Pre-PUA"/>
    <property type="match status" value="1"/>
</dbReference>
<dbReference type="OrthoDB" id="10249667at2759"/>
<proteinExistence type="predicted"/>
<evidence type="ECO:0000313" key="7">
    <source>
        <dbReference type="Proteomes" id="UP000039324"/>
    </source>
</evidence>
<evidence type="ECO:0000256" key="3">
    <source>
        <dbReference type="PIRNR" id="PIRNR005067"/>
    </source>
</evidence>
<sequence length="182" mass="20688">MFKKFTRNDDVASYTQVKSSEARRIRKSISEQYPDYDEQFDAIFKKKAPMHVAKCHNHVQLIADENNVIWFFSYRKSEFIPTLRTLHRFPKMLPVLQVDRGAIKFVLSGANIMSPGLTSPGGRMDTDVDQDTVCAIYAEGKEHALAIGVTKMSTEKIRSENKGIAVDVLHHLNDGLWTMPSL</sequence>
<dbReference type="PROSITE" id="PS50890">
    <property type="entry name" value="PUA"/>
    <property type="match status" value="1"/>
</dbReference>
<dbReference type="GO" id="GO:0003723">
    <property type="term" value="F:RNA binding"/>
    <property type="evidence" value="ECO:0007669"/>
    <property type="project" value="InterPro"/>
</dbReference>
<reference evidence="5 7" key="1">
    <citation type="submission" date="2015-02" db="EMBL/GenBank/DDBJ databases">
        <authorList>
            <person name="Chooi Y.-H."/>
        </authorList>
    </citation>
    <scope>NUCLEOTIDE SEQUENCE [LARGE SCALE GENOMIC DNA]</scope>
    <source>
        <strain evidence="5">E3</strain>
    </source>
</reference>
<organism evidence="5 7">
    <name type="scientific">Plasmodiophora brassicae</name>
    <name type="common">Clubroot disease agent</name>
    <dbReference type="NCBI Taxonomy" id="37360"/>
    <lineage>
        <taxon>Eukaryota</taxon>
        <taxon>Sar</taxon>
        <taxon>Rhizaria</taxon>
        <taxon>Endomyxa</taxon>
        <taxon>Phytomyxea</taxon>
        <taxon>Plasmodiophorida</taxon>
        <taxon>Plasmodiophoridae</taxon>
        <taxon>Plasmodiophora</taxon>
    </lineage>
</organism>
<dbReference type="Proteomes" id="UP000290189">
    <property type="component" value="Unassembled WGS sequence"/>
</dbReference>
<dbReference type="FunFam" id="3.10.400.20:FF:000001">
    <property type="entry name" value="Malignant T-cell-amplified sequence 1"/>
    <property type="match status" value="1"/>
</dbReference>
<keyword evidence="7" id="KW-1185">Reference proteome</keyword>
<evidence type="ECO:0000313" key="5">
    <source>
        <dbReference type="EMBL" id="CEO96005.1"/>
    </source>
</evidence>
<dbReference type="Pfam" id="PF26292">
    <property type="entry name" value="PUA_elF2D"/>
    <property type="match status" value="1"/>
</dbReference>
<reference evidence="6 8" key="2">
    <citation type="submission" date="2018-03" db="EMBL/GenBank/DDBJ databases">
        <authorList>
            <person name="Fogelqvist J."/>
        </authorList>
    </citation>
    <scope>NUCLEOTIDE SEQUENCE [LARGE SCALE GENOMIC DNA]</scope>
</reference>
<evidence type="ECO:0000313" key="8">
    <source>
        <dbReference type="Proteomes" id="UP000290189"/>
    </source>
</evidence>
<dbReference type="GO" id="GO:0005737">
    <property type="term" value="C:cytoplasm"/>
    <property type="evidence" value="ECO:0007669"/>
    <property type="project" value="UniProtKB-SubCell"/>
</dbReference>
<evidence type="ECO:0000256" key="1">
    <source>
        <dbReference type="ARBA" id="ARBA00004496"/>
    </source>
</evidence>
<dbReference type="CDD" id="cd21155">
    <property type="entry name" value="PUA_MCTS-1-like"/>
    <property type="match status" value="1"/>
</dbReference>
<dbReference type="InterPro" id="IPR048248">
    <property type="entry name" value="PUA_eIF2d-like"/>
</dbReference>
<dbReference type="GO" id="GO:0001731">
    <property type="term" value="P:formation of translation preinitiation complex"/>
    <property type="evidence" value="ECO:0007669"/>
    <property type="project" value="TreeGrafter"/>
</dbReference>
<dbReference type="InterPro" id="IPR002478">
    <property type="entry name" value="PUA"/>
</dbReference>
<dbReference type="NCBIfam" id="TIGR00451">
    <property type="entry name" value="unchar_dom_2"/>
    <property type="match status" value="1"/>
</dbReference>
<dbReference type="Proteomes" id="UP000039324">
    <property type="component" value="Unassembled WGS sequence"/>
</dbReference>
<dbReference type="SUPFAM" id="SSF88697">
    <property type="entry name" value="PUA domain-like"/>
    <property type="match status" value="1"/>
</dbReference>
<evidence type="ECO:0000259" key="4">
    <source>
        <dbReference type="SMART" id="SM00359"/>
    </source>
</evidence>